<dbReference type="EMBL" id="HACG01031401">
    <property type="protein sequence ID" value="CEK78266.1"/>
    <property type="molecule type" value="Transcribed_RNA"/>
</dbReference>
<keyword evidence="2" id="KW-0732">Signal</keyword>
<evidence type="ECO:0000313" key="3">
    <source>
        <dbReference type="EMBL" id="CEK78265.1"/>
    </source>
</evidence>
<evidence type="ECO:0000256" key="2">
    <source>
        <dbReference type="SAM" id="SignalP"/>
    </source>
</evidence>
<protein>
    <submittedName>
        <fullName evidence="4">Uncharacterized protein</fullName>
    </submittedName>
</protein>
<feature type="region of interest" description="Disordered" evidence="1">
    <location>
        <begin position="139"/>
        <end position="158"/>
    </location>
</feature>
<evidence type="ECO:0000313" key="4">
    <source>
        <dbReference type="EMBL" id="CEK78266.1"/>
    </source>
</evidence>
<feature type="compositionally biased region" description="Polar residues" evidence="1">
    <location>
        <begin position="139"/>
        <end position="148"/>
    </location>
</feature>
<organism evidence="4">
    <name type="scientific">Arion vulgaris</name>
    <dbReference type="NCBI Taxonomy" id="1028688"/>
    <lineage>
        <taxon>Eukaryota</taxon>
        <taxon>Metazoa</taxon>
        <taxon>Spiralia</taxon>
        <taxon>Lophotrochozoa</taxon>
        <taxon>Mollusca</taxon>
        <taxon>Gastropoda</taxon>
        <taxon>Heterobranchia</taxon>
        <taxon>Euthyneura</taxon>
        <taxon>Panpulmonata</taxon>
        <taxon>Eupulmonata</taxon>
        <taxon>Stylommatophora</taxon>
        <taxon>Helicina</taxon>
        <taxon>Arionoidea</taxon>
        <taxon>Arionidae</taxon>
        <taxon>Arion</taxon>
    </lineage>
</organism>
<feature type="chain" id="PRO_5007391216" evidence="2">
    <location>
        <begin position="27"/>
        <end position="404"/>
    </location>
</feature>
<proteinExistence type="predicted"/>
<sequence length="404" mass="42803">MVKMVRSDVVAITGFIFCLLFAHSEGAACMECTNYINGVENNNCPISGPVPYIATAFVSCTGFCFQRTFASDPKLIARGCTTSLTGLPEIIPPPNCYDWEGALFCVCSTPLCNIKALGTSTGMSLDYLVAGSKPVSTSASVSGGQSPTAPVAGGQSPAAPVTAATTALTSTATPITTRSSATSTKAPIPTPRVVNYPIQCIDCRNYFNSTYYSWCPGNGSAVISQVYSGDCQGPCFTRSDINDKLLVVRGCTASQMTFPKPLPADGCYTWNDATVCVCSTSNCNLGPIGVSSNVQLDAHLIDVQPAPGAAGDPLQCYECMNYNVDGTYVPQCPKDGRVNSQTVFYGNCTGACSQKLLRMILERLVEVVHRVSMVYHILFHHPAATHIATRPGVFVAHQVVTEAQ</sequence>
<dbReference type="EMBL" id="HACG01031400">
    <property type="protein sequence ID" value="CEK78265.1"/>
    <property type="molecule type" value="Transcribed_RNA"/>
</dbReference>
<accession>A0A0B7ADY5</accession>
<reference evidence="4" key="1">
    <citation type="submission" date="2014-12" db="EMBL/GenBank/DDBJ databases">
        <title>Insight into the proteome of Arion vulgaris.</title>
        <authorList>
            <person name="Aradska J."/>
            <person name="Bulat T."/>
            <person name="Smidak R."/>
            <person name="Sarate P."/>
            <person name="Gangsoo J."/>
            <person name="Sialana F."/>
            <person name="Bilban M."/>
            <person name="Lubec G."/>
        </authorList>
    </citation>
    <scope>NUCLEOTIDE SEQUENCE</scope>
    <source>
        <tissue evidence="4">Skin</tissue>
    </source>
</reference>
<feature type="signal peptide" evidence="2">
    <location>
        <begin position="1"/>
        <end position="26"/>
    </location>
</feature>
<gene>
    <name evidence="4" type="primary">ORF109205</name>
    <name evidence="3" type="synonym">ORF109202</name>
</gene>
<evidence type="ECO:0000256" key="1">
    <source>
        <dbReference type="SAM" id="MobiDB-lite"/>
    </source>
</evidence>
<dbReference type="AlphaFoldDB" id="A0A0B7ADY5"/>
<name>A0A0B7ADY5_9EUPU</name>